<dbReference type="EMBL" id="KD244499">
    <property type="protein sequence ID" value="EMS49326.1"/>
    <property type="molecule type" value="Genomic_DNA"/>
</dbReference>
<dbReference type="Gene3D" id="1.25.40.420">
    <property type="match status" value="1"/>
</dbReference>
<dbReference type="CDD" id="cd18280">
    <property type="entry name" value="BTB_POZ_BPM_plant"/>
    <property type="match status" value="1"/>
</dbReference>
<evidence type="ECO:0000256" key="1">
    <source>
        <dbReference type="ARBA" id="ARBA00004906"/>
    </source>
</evidence>
<evidence type="ECO:0000259" key="3">
    <source>
        <dbReference type="PROSITE" id="PS50097"/>
    </source>
</evidence>
<dbReference type="InterPro" id="IPR011333">
    <property type="entry name" value="SKP1/BTB/POZ_sf"/>
</dbReference>
<dbReference type="Gene3D" id="2.60.210.10">
    <property type="entry name" value="Apoptosis, Tumor Necrosis Factor Receptor Associated Protein 2, Chain A"/>
    <property type="match status" value="2"/>
</dbReference>
<dbReference type="Pfam" id="PF24570">
    <property type="entry name" value="BACK_BPM_SPOP"/>
    <property type="match status" value="1"/>
</dbReference>
<dbReference type="PANTHER" id="PTHR26379:SF507">
    <property type="entry name" value="BTB DOMAIN-CONTAINING PROTEIN"/>
    <property type="match status" value="1"/>
</dbReference>
<comment type="pathway">
    <text evidence="1">Protein modification; protein ubiquitination.</text>
</comment>
<dbReference type="AlphaFoldDB" id="M7YQN2"/>
<dbReference type="InterPro" id="IPR045005">
    <property type="entry name" value="BPM1-6"/>
</dbReference>
<dbReference type="STRING" id="4572.M7YQN2"/>
<evidence type="ECO:0000256" key="2">
    <source>
        <dbReference type="ARBA" id="ARBA00010846"/>
    </source>
</evidence>
<dbReference type="InterPro" id="IPR002083">
    <property type="entry name" value="MATH/TRAF_dom"/>
</dbReference>
<comment type="similarity">
    <text evidence="2">Belongs to the Tdpoz family.</text>
</comment>
<dbReference type="SMART" id="SM00225">
    <property type="entry name" value="BTB"/>
    <property type="match status" value="2"/>
</dbReference>
<name>M7YQN2_TRIUA</name>
<dbReference type="Pfam" id="PF22486">
    <property type="entry name" value="MATH_2"/>
    <property type="match status" value="2"/>
</dbReference>
<dbReference type="Pfam" id="PF00651">
    <property type="entry name" value="BTB"/>
    <property type="match status" value="2"/>
</dbReference>
<dbReference type="PROSITE" id="PS50097">
    <property type="entry name" value="BTB"/>
    <property type="match status" value="2"/>
</dbReference>
<dbReference type="Gene3D" id="3.30.710.10">
    <property type="entry name" value="Potassium Channel Kv1.1, Chain A"/>
    <property type="match status" value="2"/>
</dbReference>
<dbReference type="InterPro" id="IPR056423">
    <property type="entry name" value="BACK_BPM_SPOP"/>
</dbReference>
<dbReference type="InterPro" id="IPR000210">
    <property type="entry name" value="BTB/POZ_dom"/>
</dbReference>
<dbReference type="eggNOG" id="KOG1987">
    <property type="taxonomic scope" value="Eukaryota"/>
</dbReference>
<organism evidence="4">
    <name type="scientific">Triticum urartu</name>
    <name type="common">Red wild einkorn</name>
    <name type="synonym">Crithodium urartu</name>
    <dbReference type="NCBI Taxonomy" id="4572"/>
    <lineage>
        <taxon>Eukaryota</taxon>
        <taxon>Viridiplantae</taxon>
        <taxon>Streptophyta</taxon>
        <taxon>Embryophyta</taxon>
        <taxon>Tracheophyta</taxon>
        <taxon>Spermatophyta</taxon>
        <taxon>Magnoliopsida</taxon>
        <taxon>Liliopsida</taxon>
        <taxon>Poales</taxon>
        <taxon>Poaceae</taxon>
        <taxon>BOP clade</taxon>
        <taxon>Pooideae</taxon>
        <taxon>Triticodae</taxon>
        <taxon>Triticeae</taxon>
        <taxon>Triticinae</taxon>
        <taxon>Triticum</taxon>
    </lineage>
</organism>
<dbReference type="SUPFAM" id="SSF54695">
    <property type="entry name" value="POZ domain"/>
    <property type="match status" value="2"/>
</dbReference>
<dbReference type="PANTHER" id="PTHR26379">
    <property type="entry name" value="BTB/POZ AND MATH DOMAIN-CONTAINING PROTEIN 1"/>
    <property type="match status" value="1"/>
</dbReference>
<feature type="domain" description="BTB" evidence="3">
    <location>
        <begin position="550"/>
        <end position="613"/>
    </location>
</feature>
<dbReference type="OMA" id="DYSFNCR"/>
<gene>
    <name evidence="4" type="ORF">TRIUR3_11315</name>
</gene>
<accession>M7YQN2</accession>
<dbReference type="SUPFAM" id="SSF49599">
    <property type="entry name" value="TRAF domain-like"/>
    <property type="match status" value="2"/>
</dbReference>
<proteinExistence type="inferred from homology"/>
<feature type="domain" description="BTB" evidence="3">
    <location>
        <begin position="171"/>
        <end position="238"/>
    </location>
</feature>
<protein>
    <submittedName>
        <fullName evidence="4">BTB/POZ and MATH domain-containing protein 1</fullName>
    </submittedName>
</protein>
<dbReference type="CDD" id="cd00121">
    <property type="entry name" value="MATH"/>
    <property type="match status" value="2"/>
</dbReference>
<sequence length="691" mass="76826">MENACTNLNQVARAVRLLKIDGFSLTAGMGGDYCLKSIWTVDGYELEVLIYPGTTWVALKLVFLSEARTQWGVRASMACQLVDLSRELEPYHEYGVSETFYHPQDFGALVFMDRNKIPSGYIKDDMLTLRCAITVLKELPAPTIPAEEVITQPSTNLHQHLGELLQSEMGADVTFLVSYESFAAHKYILAARSPVFKAQFFGDMKEKCSARVEIKDMEVAAFRAMLHFIYTDTVPELDRPLEEVTTLAQHLLVAADMYGLERLKLICEIKLCGGITVDTAATTLALAEQHNCSKLKAKCVEFIVSTPAVLEAVLATDGYKHLEASCPLVLTELLKSVHLIRLALIVSFAGATLRLPDRFFSGGTKHSQTFAMEKACTNLTEVVRSVRLFKIDGFSMTMGIGRDYSFNCRWSFDGYDWEVRIYPRTNEDFNLSWVSLRLIFLSEARTCAVRTTLRCCLVDPTGRLKPSEEDCRSIIFRKPQDSSSQVPLITRCEHLELSGYVKDDSFTVQCTLEVFKELPDVATVSLKEVHLPPSNLHLQFAQLLQSETGADVTFLVSGESFAAHKLILAARSPVCMAEFFGDMKEKCSQTVEIKDMDATVFKALLQLIYTDTVPEFGQQVEADVEAIYTDTMPEFGQQEAAVTVMAQHLLAAADRYGLDRLKLICAGELAGGINVNTAATTLALADLHNCP</sequence>
<evidence type="ECO:0000313" key="4">
    <source>
        <dbReference type="EMBL" id="EMS49326.1"/>
    </source>
</evidence>
<reference evidence="4" key="1">
    <citation type="journal article" date="2013" name="Nature">
        <title>Draft genome of the wheat A-genome progenitor Triticum urartu.</title>
        <authorList>
            <person name="Ling H.Q."/>
            <person name="Zhao S."/>
            <person name="Liu D."/>
            <person name="Wang J."/>
            <person name="Sun H."/>
            <person name="Zhang C."/>
            <person name="Fan H."/>
            <person name="Li D."/>
            <person name="Dong L."/>
            <person name="Tao Y."/>
            <person name="Gao C."/>
            <person name="Wu H."/>
            <person name="Li Y."/>
            <person name="Cui Y."/>
            <person name="Guo X."/>
            <person name="Zheng S."/>
            <person name="Wang B."/>
            <person name="Yu K."/>
            <person name="Liang Q."/>
            <person name="Yang W."/>
            <person name="Lou X."/>
            <person name="Chen J."/>
            <person name="Feng M."/>
            <person name="Jian J."/>
            <person name="Zhang X."/>
            <person name="Luo G."/>
            <person name="Jiang Y."/>
            <person name="Liu J."/>
            <person name="Wang Z."/>
            <person name="Sha Y."/>
            <person name="Zhang B."/>
            <person name="Wu H."/>
            <person name="Tang D."/>
            <person name="Shen Q."/>
            <person name="Xue P."/>
            <person name="Zou S."/>
            <person name="Wang X."/>
            <person name="Liu X."/>
            <person name="Wang F."/>
            <person name="Yang Y."/>
            <person name="An X."/>
            <person name="Dong Z."/>
            <person name="Zhang K."/>
            <person name="Zhang X."/>
            <person name="Luo M.C."/>
            <person name="Dvorak J."/>
            <person name="Tong Y."/>
            <person name="Wang J."/>
            <person name="Yang H."/>
            <person name="Li Z."/>
            <person name="Wang D."/>
            <person name="Zhang A."/>
            <person name="Wang J."/>
        </authorList>
    </citation>
    <scope>NUCLEOTIDE SEQUENCE</scope>
</reference>
<dbReference type="InterPro" id="IPR008974">
    <property type="entry name" value="TRAF-like"/>
</dbReference>
<dbReference type="GO" id="GO:0016567">
    <property type="term" value="P:protein ubiquitination"/>
    <property type="evidence" value="ECO:0007669"/>
    <property type="project" value="InterPro"/>
</dbReference>